<feature type="domain" description="UVR" evidence="1">
    <location>
        <begin position="135"/>
        <end position="170"/>
    </location>
</feature>
<dbReference type="InterPro" id="IPR001943">
    <property type="entry name" value="UVR_dom"/>
</dbReference>
<dbReference type="InterPro" id="IPR036876">
    <property type="entry name" value="UVR_dom_sf"/>
</dbReference>
<keyword evidence="2" id="KW-0418">Kinase</keyword>
<keyword evidence="2" id="KW-0808">Transferase</keyword>
<dbReference type="Proteomes" id="UP000192468">
    <property type="component" value="Unassembled WGS sequence"/>
</dbReference>
<name>A0A1W1XYI6_9CLOT</name>
<proteinExistence type="predicted"/>
<dbReference type="PIRSF" id="PIRSF015034">
    <property type="entry name" value="YacH"/>
    <property type="match status" value="1"/>
</dbReference>
<dbReference type="GO" id="GO:0046870">
    <property type="term" value="F:cadmium ion binding"/>
    <property type="evidence" value="ECO:0007669"/>
    <property type="project" value="TreeGrafter"/>
</dbReference>
<reference evidence="2 3" key="1">
    <citation type="submission" date="2017-04" db="EMBL/GenBank/DDBJ databases">
        <authorList>
            <person name="Afonso C.L."/>
            <person name="Miller P.J."/>
            <person name="Scott M.A."/>
            <person name="Spackman E."/>
            <person name="Goraichik I."/>
            <person name="Dimitrov K.M."/>
            <person name="Suarez D.L."/>
            <person name="Swayne D.E."/>
        </authorList>
    </citation>
    <scope>NUCLEOTIDE SEQUENCE [LARGE SCALE GENOMIC DNA]</scope>
    <source>
        <strain evidence="2 3">DSM 12555</strain>
    </source>
</reference>
<dbReference type="GO" id="GO:1990170">
    <property type="term" value="P:stress response to cadmium ion"/>
    <property type="evidence" value="ECO:0007669"/>
    <property type="project" value="TreeGrafter"/>
</dbReference>
<protein>
    <submittedName>
        <fullName evidence="2">Protein-arginine kinase activator protein McsA</fullName>
    </submittedName>
</protein>
<dbReference type="PANTHER" id="PTHR38430">
    <property type="entry name" value="PROTEIN-ARGININE KINASE ACTIVATOR PROTEIN"/>
    <property type="match status" value="1"/>
</dbReference>
<dbReference type="PANTHER" id="PTHR38430:SF1">
    <property type="entry name" value="PROTEIN-ARGININE KINASE ACTIVATOR PROTEIN"/>
    <property type="match status" value="1"/>
</dbReference>
<evidence type="ECO:0000313" key="2">
    <source>
        <dbReference type="EMBL" id="SMC28924.1"/>
    </source>
</evidence>
<keyword evidence="3" id="KW-1185">Reference proteome</keyword>
<organism evidence="2 3">
    <name type="scientific">Clostridium acidisoli DSM 12555</name>
    <dbReference type="NCBI Taxonomy" id="1121291"/>
    <lineage>
        <taxon>Bacteria</taxon>
        <taxon>Bacillati</taxon>
        <taxon>Bacillota</taxon>
        <taxon>Clostridia</taxon>
        <taxon>Eubacteriales</taxon>
        <taxon>Clostridiaceae</taxon>
        <taxon>Clostridium</taxon>
    </lineage>
</organism>
<dbReference type="Gene3D" id="4.10.860.10">
    <property type="entry name" value="UVR domain"/>
    <property type="match status" value="1"/>
</dbReference>
<dbReference type="PROSITE" id="PS50151">
    <property type="entry name" value="UVR"/>
    <property type="match status" value="1"/>
</dbReference>
<dbReference type="AlphaFoldDB" id="A0A1W1XYI6"/>
<evidence type="ECO:0000259" key="1">
    <source>
        <dbReference type="PROSITE" id="PS50151"/>
    </source>
</evidence>
<accession>A0A1W1XYI6</accession>
<dbReference type="GO" id="GO:1990169">
    <property type="term" value="P:stress response to copper ion"/>
    <property type="evidence" value="ECO:0007669"/>
    <property type="project" value="TreeGrafter"/>
</dbReference>
<dbReference type="RefSeq" id="WP_084117697.1">
    <property type="nucleotide sequence ID" value="NZ_FWXH01000032.1"/>
</dbReference>
<gene>
    <name evidence="2" type="ORF">SAMN02745134_03710</name>
</gene>
<dbReference type="GO" id="GO:0050897">
    <property type="term" value="F:cobalt ion binding"/>
    <property type="evidence" value="ECO:0007669"/>
    <property type="project" value="TreeGrafter"/>
</dbReference>
<dbReference type="GO" id="GO:0016301">
    <property type="term" value="F:kinase activity"/>
    <property type="evidence" value="ECO:0007669"/>
    <property type="project" value="UniProtKB-KW"/>
</dbReference>
<evidence type="ECO:0000313" key="3">
    <source>
        <dbReference type="Proteomes" id="UP000192468"/>
    </source>
</evidence>
<dbReference type="GO" id="GO:0005507">
    <property type="term" value="F:copper ion binding"/>
    <property type="evidence" value="ECO:0007669"/>
    <property type="project" value="TreeGrafter"/>
</dbReference>
<sequence>MLCEMCKKNEAIFYVTKIVNGNKQEIRLCEHCAKKFDGFNVVSEMGIISPFSFQNILSGLMDYIGESHKNSTDTDVSCKNCGMTLREFKEKGLLGCSECYKNFSSTVYPVINRVQGKVEHVGKIPKKCGKDIIEKKRMDTLKQELQKAIALEEYEKAANIRDEIRKINSEGREE</sequence>
<dbReference type="SUPFAM" id="SSF46600">
    <property type="entry name" value="C-terminal UvrC-binding domain of UvrB"/>
    <property type="match status" value="1"/>
</dbReference>
<dbReference type="Pfam" id="PF02151">
    <property type="entry name" value="UVR"/>
    <property type="match status" value="1"/>
</dbReference>
<dbReference type="EMBL" id="FWXH01000032">
    <property type="protein sequence ID" value="SMC28924.1"/>
    <property type="molecule type" value="Genomic_DNA"/>
</dbReference>
<dbReference type="GO" id="GO:0008270">
    <property type="term" value="F:zinc ion binding"/>
    <property type="evidence" value="ECO:0007669"/>
    <property type="project" value="TreeGrafter"/>
</dbReference>
<dbReference type="InterPro" id="IPR025542">
    <property type="entry name" value="YacH"/>
</dbReference>
<dbReference type="OrthoDB" id="9788704at2"/>
<dbReference type="STRING" id="1121291.SAMN02745134_03710"/>